<sequence>MTECKGVLKVRWTATEVAMLTEEWSNVCACPNAKSLKGDDLNQTIFERYNARCARTKQLRRSPLAVATQRVRMVNFARFVVNFNHAALTQGRTTWFDLSNEEQLRVEIPNEWRRQMTTFTQEMFNTFKRFILPMENAHGAKRKQIKKLRTKHKKASSQSSNSQKQRAFRLERQPCWTTREKVLLAQRWGDFMKHEQLTLKEFEGMTFDKSCTYLASSTRSAFSAWRKSRTLLSSWRFISAFNMQHQPGWFKLKETERELLITWTELPDDFDDIDLEVTMGTIPT</sequence>
<evidence type="ECO:0000313" key="3">
    <source>
        <dbReference type="Proteomes" id="UP000237271"/>
    </source>
</evidence>
<accession>A0A2P4XTA3</accession>
<feature type="region of interest" description="Disordered" evidence="1">
    <location>
        <begin position="141"/>
        <end position="166"/>
    </location>
</feature>
<name>A0A2P4XTA3_9STRA</name>
<comment type="caution">
    <text evidence="2">The sequence shown here is derived from an EMBL/GenBank/DDBJ whole genome shotgun (WGS) entry which is preliminary data.</text>
</comment>
<reference evidence="2 3" key="1">
    <citation type="journal article" date="2017" name="Genome Biol. Evol.">
        <title>Phytophthora megakarya and P. palmivora, closely related causal agents of cacao black pod rot, underwent increases in genome sizes and gene numbers by different mechanisms.</title>
        <authorList>
            <person name="Ali S.S."/>
            <person name="Shao J."/>
            <person name="Lary D.J."/>
            <person name="Kronmiller B."/>
            <person name="Shen D."/>
            <person name="Strem M.D."/>
            <person name="Amoako-Attah I."/>
            <person name="Akrofi A.Y."/>
            <person name="Begoude B.A."/>
            <person name="Ten Hoopen G.M."/>
            <person name="Coulibaly K."/>
            <person name="Kebe B.I."/>
            <person name="Melnick R.L."/>
            <person name="Guiltinan M.J."/>
            <person name="Tyler B.M."/>
            <person name="Meinhardt L.W."/>
            <person name="Bailey B.A."/>
        </authorList>
    </citation>
    <scope>NUCLEOTIDE SEQUENCE [LARGE SCALE GENOMIC DNA]</scope>
    <source>
        <strain evidence="3">sbr112.9</strain>
    </source>
</reference>
<organism evidence="2 3">
    <name type="scientific">Phytophthora palmivora</name>
    <dbReference type="NCBI Taxonomy" id="4796"/>
    <lineage>
        <taxon>Eukaryota</taxon>
        <taxon>Sar</taxon>
        <taxon>Stramenopiles</taxon>
        <taxon>Oomycota</taxon>
        <taxon>Peronosporomycetes</taxon>
        <taxon>Peronosporales</taxon>
        <taxon>Peronosporaceae</taxon>
        <taxon>Phytophthora</taxon>
    </lineage>
</organism>
<feature type="compositionally biased region" description="Basic residues" evidence="1">
    <location>
        <begin position="141"/>
        <end position="155"/>
    </location>
</feature>
<dbReference type="AlphaFoldDB" id="A0A2P4XTA3"/>
<evidence type="ECO:0000256" key="1">
    <source>
        <dbReference type="SAM" id="MobiDB-lite"/>
    </source>
</evidence>
<keyword evidence="3" id="KW-1185">Reference proteome</keyword>
<protein>
    <submittedName>
        <fullName evidence="2">Uncharacterized protein</fullName>
    </submittedName>
</protein>
<dbReference type="Proteomes" id="UP000237271">
    <property type="component" value="Unassembled WGS sequence"/>
</dbReference>
<feature type="compositionally biased region" description="Low complexity" evidence="1">
    <location>
        <begin position="156"/>
        <end position="165"/>
    </location>
</feature>
<gene>
    <name evidence="2" type="ORF">PHPALM_14970</name>
</gene>
<proteinExistence type="predicted"/>
<dbReference type="OrthoDB" id="100082at2759"/>
<dbReference type="EMBL" id="NCKW01008033">
    <property type="protein sequence ID" value="POM68815.1"/>
    <property type="molecule type" value="Genomic_DNA"/>
</dbReference>
<evidence type="ECO:0000313" key="2">
    <source>
        <dbReference type="EMBL" id="POM68815.1"/>
    </source>
</evidence>